<dbReference type="Proteomes" id="UP000053617">
    <property type="component" value="Unassembled WGS sequence"/>
</dbReference>
<dbReference type="RefSeq" id="XP_013277295.1">
    <property type="nucleotide sequence ID" value="XM_013421841.1"/>
</dbReference>
<keyword evidence="3" id="KW-1185">Reference proteome</keyword>
<dbReference type="AlphaFoldDB" id="A0A0D2IVU0"/>
<organism evidence="2 3">
    <name type="scientific">Rhinocladiella mackenziei CBS 650.93</name>
    <dbReference type="NCBI Taxonomy" id="1442369"/>
    <lineage>
        <taxon>Eukaryota</taxon>
        <taxon>Fungi</taxon>
        <taxon>Dikarya</taxon>
        <taxon>Ascomycota</taxon>
        <taxon>Pezizomycotina</taxon>
        <taxon>Eurotiomycetes</taxon>
        <taxon>Chaetothyriomycetidae</taxon>
        <taxon>Chaetothyriales</taxon>
        <taxon>Herpotrichiellaceae</taxon>
        <taxon>Rhinocladiella</taxon>
    </lineage>
</organism>
<feature type="compositionally biased region" description="Polar residues" evidence="1">
    <location>
        <begin position="302"/>
        <end position="315"/>
    </location>
</feature>
<name>A0A0D2IVU0_9EURO</name>
<gene>
    <name evidence="2" type="ORF">Z518_01240</name>
</gene>
<dbReference type="GeneID" id="25289311"/>
<dbReference type="EMBL" id="KN847475">
    <property type="protein sequence ID" value="KIX10159.1"/>
    <property type="molecule type" value="Genomic_DNA"/>
</dbReference>
<evidence type="ECO:0000313" key="3">
    <source>
        <dbReference type="Proteomes" id="UP000053617"/>
    </source>
</evidence>
<sequence>MILEELAGLRSQRSKIRIEFYELVAKKARMIAEELISNQDWVGKSDDDRPSRVHHELERAHLEDRSNPLNGLLHAAENLMENLQKCQDANNIDSLLVVVFDDASSLMRHGPGDKPHPGLYVALNRIISCLKQLRVWSFFLSTESLIGHLVPPNNATRTGNYHQDMSARLSTEEANTELERFPPFDPILRKTELLKPLKTFVEPKYMALFGRPLWYAYGDQLEHMAKVARLKHIGGQQGGSYNPRNPDHVLAALSFRLSLDVCLQNPRTLSHKDCCECFHESGYVHEPRDGNARHSDAIRANFSQGSNGASLQQVGQLEKEH</sequence>
<dbReference type="VEuPathDB" id="FungiDB:Z518_01240"/>
<dbReference type="STRING" id="1442369.A0A0D2IVU0"/>
<proteinExistence type="predicted"/>
<dbReference type="OrthoDB" id="5344887at2759"/>
<evidence type="ECO:0000313" key="2">
    <source>
        <dbReference type="EMBL" id="KIX10159.1"/>
    </source>
</evidence>
<feature type="region of interest" description="Disordered" evidence="1">
    <location>
        <begin position="302"/>
        <end position="321"/>
    </location>
</feature>
<accession>A0A0D2IVU0</accession>
<reference evidence="2 3" key="1">
    <citation type="submission" date="2015-01" db="EMBL/GenBank/DDBJ databases">
        <title>The Genome Sequence of Rhinocladiella mackenzie CBS 650.93.</title>
        <authorList>
            <consortium name="The Broad Institute Genomics Platform"/>
            <person name="Cuomo C."/>
            <person name="de Hoog S."/>
            <person name="Gorbushina A."/>
            <person name="Stielow B."/>
            <person name="Teixiera M."/>
            <person name="Abouelleil A."/>
            <person name="Chapman S.B."/>
            <person name="Priest M."/>
            <person name="Young S.K."/>
            <person name="Wortman J."/>
            <person name="Nusbaum C."/>
            <person name="Birren B."/>
        </authorList>
    </citation>
    <scope>NUCLEOTIDE SEQUENCE [LARGE SCALE GENOMIC DNA]</scope>
    <source>
        <strain evidence="2 3">CBS 650.93</strain>
    </source>
</reference>
<protein>
    <submittedName>
        <fullName evidence="2">Uncharacterized protein</fullName>
    </submittedName>
</protein>
<dbReference type="HOGENOM" id="CLU_866397_0_0_1"/>
<evidence type="ECO:0000256" key="1">
    <source>
        <dbReference type="SAM" id="MobiDB-lite"/>
    </source>
</evidence>